<feature type="compositionally biased region" description="Polar residues" evidence="1">
    <location>
        <begin position="240"/>
        <end position="255"/>
    </location>
</feature>
<dbReference type="AlphaFoldDB" id="A0A6N6MAH1"/>
<dbReference type="OrthoDB" id="1466422at2"/>
<feature type="transmembrane region" description="Helical" evidence="2">
    <location>
        <begin position="6"/>
        <end position="27"/>
    </location>
</feature>
<reference evidence="3 4" key="1">
    <citation type="submission" date="2019-09" db="EMBL/GenBank/DDBJ databases">
        <title>Genomes of Cryomorphaceae.</title>
        <authorList>
            <person name="Bowman J.P."/>
        </authorList>
    </citation>
    <scope>NUCLEOTIDE SEQUENCE [LARGE SCALE GENOMIC DNA]</scope>
    <source>
        <strain evidence="3 4">KCTC 52047</strain>
    </source>
</reference>
<keyword evidence="2" id="KW-0812">Transmembrane</keyword>
<feature type="region of interest" description="Disordered" evidence="1">
    <location>
        <begin position="234"/>
        <end position="255"/>
    </location>
</feature>
<evidence type="ECO:0000256" key="1">
    <source>
        <dbReference type="SAM" id="MobiDB-lite"/>
    </source>
</evidence>
<keyword evidence="2" id="KW-0472">Membrane</keyword>
<feature type="transmembrane region" description="Helical" evidence="2">
    <location>
        <begin position="34"/>
        <end position="56"/>
    </location>
</feature>
<dbReference type="RefSeq" id="WP_151166159.1">
    <property type="nucleotide sequence ID" value="NZ_WACR01000001.1"/>
</dbReference>
<keyword evidence="2" id="KW-1133">Transmembrane helix</keyword>
<keyword evidence="4" id="KW-1185">Reference proteome</keyword>
<proteinExistence type="predicted"/>
<evidence type="ECO:0000313" key="4">
    <source>
        <dbReference type="Proteomes" id="UP000435357"/>
    </source>
</evidence>
<feature type="transmembrane region" description="Helical" evidence="2">
    <location>
        <begin position="62"/>
        <end position="83"/>
    </location>
</feature>
<dbReference type="EMBL" id="WACR01000001">
    <property type="protein sequence ID" value="KAB1066171.1"/>
    <property type="molecule type" value="Genomic_DNA"/>
</dbReference>
<accession>A0A6N6MAH1</accession>
<sequence>MKETISRFAPAIILFLAGLTVIIFGGVTGQDMRFMLGGGSIILIAIFVTLNAMGIINAKISAVASIVLAILSIVLLYFNFISIKEPIDFRKEKSKRYSAVIQRLKDIRQAEVEYKKQHGGYTGEWDTLINFLVQDSIAVVKKFGTVPDSLSELEAIKRGIISRDTSLVQAKEYVYDEDYMDIRDNKHDLVIDSLMYIPFTNGSKFELEADTLTRESGMKVSVFQVTDTDPFDPEDVLQVGSLSQPTTSGNWSEEK</sequence>
<evidence type="ECO:0000256" key="2">
    <source>
        <dbReference type="SAM" id="Phobius"/>
    </source>
</evidence>
<organism evidence="3 4">
    <name type="scientific">Salibacter halophilus</name>
    <dbReference type="NCBI Taxonomy" id="1803916"/>
    <lineage>
        <taxon>Bacteria</taxon>
        <taxon>Pseudomonadati</taxon>
        <taxon>Bacteroidota</taxon>
        <taxon>Flavobacteriia</taxon>
        <taxon>Flavobacteriales</taxon>
        <taxon>Salibacteraceae</taxon>
        <taxon>Salibacter</taxon>
    </lineage>
</organism>
<dbReference type="Proteomes" id="UP000435357">
    <property type="component" value="Unassembled WGS sequence"/>
</dbReference>
<gene>
    <name evidence="3" type="ORF">F3059_01480</name>
</gene>
<name>A0A6N6MAH1_9FLAO</name>
<comment type="caution">
    <text evidence="3">The sequence shown here is derived from an EMBL/GenBank/DDBJ whole genome shotgun (WGS) entry which is preliminary data.</text>
</comment>
<evidence type="ECO:0000313" key="3">
    <source>
        <dbReference type="EMBL" id="KAB1066171.1"/>
    </source>
</evidence>
<protein>
    <submittedName>
        <fullName evidence="3">Uncharacterized protein</fullName>
    </submittedName>
</protein>